<gene>
    <name evidence="2" type="ORF">O181_006642</name>
</gene>
<sequence length="178" mass="20369">MDVQSAFLNAPIEDNIALQVSLGLILNKDSQVLQLNKALYWLNQSPLAWHNHLSKWLISINFTQSISNPCVFWKPAPDPIWIYVHVDYLALFGPKLNLLKELIQRHFEMKHLGKANLLLGITIHHHQNGFSLSQTYYINKLAQTFNIPELPPSSTLLKPHLQLQPASKAKSKDFKTLE</sequence>
<evidence type="ECO:0000313" key="2">
    <source>
        <dbReference type="EMBL" id="MBW0466927.1"/>
    </source>
</evidence>
<dbReference type="Proteomes" id="UP000765509">
    <property type="component" value="Unassembled WGS sequence"/>
</dbReference>
<organism evidence="2 3">
    <name type="scientific">Austropuccinia psidii MF-1</name>
    <dbReference type="NCBI Taxonomy" id="1389203"/>
    <lineage>
        <taxon>Eukaryota</taxon>
        <taxon>Fungi</taxon>
        <taxon>Dikarya</taxon>
        <taxon>Basidiomycota</taxon>
        <taxon>Pucciniomycotina</taxon>
        <taxon>Pucciniomycetes</taxon>
        <taxon>Pucciniales</taxon>
        <taxon>Sphaerophragmiaceae</taxon>
        <taxon>Austropuccinia</taxon>
    </lineage>
</organism>
<name>A0A9Q3BKE6_9BASI</name>
<evidence type="ECO:0000313" key="3">
    <source>
        <dbReference type="Proteomes" id="UP000765509"/>
    </source>
</evidence>
<dbReference type="EMBL" id="AVOT02001434">
    <property type="protein sequence ID" value="MBW0466927.1"/>
    <property type="molecule type" value="Genomic_DNA"/>
</dbReference>
<dbReference type="OrthoDB" id="5423336at2759"/>
<comment type="caution">
    <text evidence="2">The sequence shown here is derived from an EMBL/GenBank/DDBJ whole genome shotgun (WGS) entry which is preliminary data.</text>
</comment>
<dbReference type="Pfam" id="PF07727">
    <property type="entry name" value="RVT_2"/>
    <property type="match status" value="1"/>
</dbReference>
<dbReference type="InterPro" id="IPR013103">
    <property type="entry name" value="RVT_2"/>
</dbReference>
<protein>
    <recommendedName>
        <fullName evidence="1">Reverse transcriptase Ty1/copia-type domain-containing protein</fullName>
    </recommendedName>
</protein>
<evidence type="ECO:0000259" key="1">
    <source>
        <dbReference type="Pfam" id="PF07727"/>
    </source>
</evidence>
<feature type="domain" description="Reverse transcriptase Ty1/copia-type" evidence="1">
    <location>
        <begin position="1"/>
        <end position="150"/>
    </location>
</feature>
<accession>A0A9Q3BKE6</accession>
<keyword evidence="3" id="KW-1185">Reference proteome</keyword>
<dbReference type="AlphaFoldDB" id="A0A9Q3BKE6"/>
<proteinExistence type="predicted"/>
<reference evidence="2" key="1">
    <citation type="submission" date="2021-03" db="EMBL/GenBank/DDBJ databases">
        <title>Draft genome sequence of rust myrtle Austropuccinia psidii MF-1, a brazilian biotype.</title>
        <authorList>
            <person name="Quecine M.C."/>
            <person name="Pachon D.M.R."/>
            <person name="Bonatelli M.L."/>
            <person name="Correr F.H."/>
            <person name="Franceschini L.M."/>
            <person name="Leite T.F."/>
            <person name="Margarido G.R.A."/>
            <person name="Almeida C.A."/>
            <person name="Ferrarezi J.A."/>
            <person name="Labate C.A."/>
        </authorList>
    </citation>
    <scope>NUCLEOTIDE SEQUENCE</scope>
    <source>
        <strain evidence="2">MF-1</strain>
    </source>
</reference>